<evidence type="ECO:0000313" key="2">
    <source>
        <dbReference type="EMBL" id="GGJ27533.1"/>
    </source>
</evidence>
<organism evidence="2 3">
    <name type="scientific">Streptomyces brasiliensis</name>
    <dbReference type="NCBI Taxonomy" id="1954"/>
    <lineage>
        <taxon>Bacteria</taxon>
        <taxon>Bacillati</taxon>
        <taxon>Actinomycetota</taxon>
        <taxon>Actinomycetes</taxon>
        <taxon>Kitasatosporales</taxon>
        <taxon>Streptomycetaceae</taxon>
        <taxon>Streptomyces</taxon>
    </lineage>
</organism>
<protein>
    <submittedName>
        <fullName evidence="2">Uncharacterized protein</fullName>
    </submittedName>
</protein>
<comment type="caution">
    <text evidence="2">The sequence shown here is derived from an EMBL/GenBank/DDBJ whole genome shotgun (WGS) entry which is preliminary data.</text>
</comment>
<dbReference type="Proteomes" id="UP000657574">
    <property type="component" value="Unassembled WGS sequence"/>
</dbReference>
<reference evidence="2" key="1">
    <citation type="journal article" date="2014" name="Int. J. Syst. Evol. Microbiol.">
        <title>Complete genome sequence of Corynebacterium casei LMG S-19264T (=DSM 44701T), isolated from a smear-ripened cheese.</title>
        <authorList>
            <consortium name="US DOE Joint Genome Institute (JGI-PGF)"/>
            <person name="Walter F."/>
            <person name="Albersmeier A."/>
            <person name="Kalinowski J."/>
            <person name="Ruckert C."/>
        </authorList>
    </citation>
    <scope>NUCLEOTIDE SEQUENCE</scope>
    <source>
        <strain evidence="2">JCM 3086</strain>
    </source>
</reference>
<proteinExistence type="predicted"/>
<feature type="region of interest" description="Disordered" evidence="1">
    <location>
        <begin position="25"/>
        <end position="56"/>
    </location>
</feature>
<reference evidence="2" key="2">
    <citation type="submission" date="2020-09" db="EMBL/GenBank/DDBJ databases">
        <authorList>
            <person name="Sun Q."/>
            <person name="Ohkuma M."/>
        </authorList>
    </citation>
    <scope>NUCLEOTIDE SEQUENCE</scope>
    <source>
        <strain evidence="2">JCM 3086</strain>
    </source>
</reference>
<dbReference type="RefSeq" id="WP_189312875.1">
    <property type="nucleotide sequence ID" value="NZ_BMQA01000013.1"/>
</dbReference>
<dbReference type="EMBL" id="BMQA01000013">
    <property type="protein sequence ID" value="GGJ27533.1"/>
    <property type="molecule type" value="Genomic_DNA"/>
</dbReference>
<evidence type="ECO:0000256" key="1">
    <source>
        <dbReference type="SAM" id="MobiDB-lite"/>
    </source>
</evidence>
<name>A0A917KS75_9ACTN</name>
<gene>
    <name evidence="2" type="ORF">GCM10010121_043510</name>
</gene>
<accession>A0A917KS75</accession>
<dbReference type="AlphaFoldDB" id="A0A917KS75"/>
<evidence type="ECO:0000313" key="3">
    <source>
        <dbReference type="Proteomes" id="UP000657574"/>
    </source>
</evidence>
<feature type="compositionally biased region" description="Pro residues" evidence="1">
    <location>
        <begin position="45"/>
        <end position="56"/>
    </location>
</feature>
<keyword evidence="3" id="KW-1185">Reference proteome</keyword>
<sequence>MVLALVVPVLMLALLLGMDLFEEFLFGSKPTPPPPPSDGSDGTPPAIPEQPPRRPG</sequence>